<dbReference type="PANTHER" id="PTHR12315">
    <property type="entry name" value="BICOID-INTERACTING PROTEIN RELATED"/>
    <property type="match status" value="1"/>
</dbReference>
<dbReference type="CDD" id="cd02440">
    <property type="entry name" value="AdoMet_MTases"/>
    <property type="match status" value="1"/>
</dbReference>
<comment type="similarity">
    <text evidence="1 6">Belongs to the methyltransferase superfamily.</text>
</comment>
<dbReference type="InterPro" id="IPR039772">
    <property type="entry name" value="Bin3-like"/>
</dbReference>
<feature type="domain" description="Bin3-type SAM" evidence="7">
    <location>
        <begin position="1"/>
        <end position="242"/>
    </location>
</feature>
<protein>
    <recommendedName>
        <fullName evidence="6">RNA methyltransferase</fullName>
        <ecNumber evidence="6">2.1.1.-</ecNumber>
    </recommendedName>
</protein>
<accession>A0A9P0X729</accession>
<dbReference type="EC" id="2.1.1.-" evidence="6"/>
<evidence type="ECO:0000256" key="6">
    <source>
        <dbReference type="RuleBase" id="RU367087"/>
    </source>
</evidence>
<keyword evidence="9" id="KW-1185">Reference proteome</keyword>
<gene>
    <name evidence="8" type="ORF">PIBRA_LOCUS2820</name>
</gene>
<sequence>MENPPQDPSLLFFGKDPGAAKFGNFINYYSFHSVSERLQNLHHDMFPILTNTSPILIMDIGCNTGELTIQLYRYLESLYPNMEIHILALDIDPILIERASREIQNIMFVSCNIIVDSGKKIITEYLQKFNKKSFDITFCFSVTMWIHINNGDDKFIEFLSSLKSSSNCIIIEPQPWKCYKNAQRRMKRAGASDFELFNSLKFTINIEDVIEKILSDKTHRKVYQSDSSSWKRRIQSYLVRDCL</sequence>
<dbReference type="InterPro" id="IPR029063">
    <property type="entry name" value="SAM-dependent_MTases_sf"/>
</dbReference>
<reference evidence="8" key="1">
    <citation type="submission" date="2022-05" db="EMBL/GenBank/DDBJ databases">
        <authorList>
            <person name="Okamura Y."/>
        </authorList>
    </citation>
    <scope>NUCLEOTIDE SEQUENCE</scope>
</reference>
<dbReference type="InterPro" id="IPR024160">
    <property type="entry name" value="BIN3_SAM-bd_dom"/>
</dbReference>
<dbReference type="PROSITE" id="PS51515">
    <property type="entry name" value="BIN3_SAM"/>
    <property type="match status" value="1"/>
</dbReference>
<evidence type="ECO:0000256" key="3">
    <source>
        <dbReference type="ARBA" id="ARBA00022679"/>
    </source>
</evidence>
<keyword evidence="2 6" id="KW-0489">Methyltransferase</keyword>
<dbReference type="GO" id="GO:0032259">
    <property type="term" value="P:methylation"/>
    <property type="evidence" value="ECO:0007669"/>
    <property type="project" value="UniProtKB-KW"/>
</dbReference>
<keyword evidence="4 5" id="KW-0949">S-adenosyl-L-methionine</keyword>
<evidence type="ECO:0000259" key="7">
    <source>
        <dbReference type="PROSITE" id="PS51515"/>
    </source>
</evidence>
<dbReference type="AlphaFoldDB" id="A0A9P0X729"/>
<name>A0A9P0X729_PIEBR</name>
<dbReference type="EMBL" id="CALOZG010000003">
    <property type="protein sequence ID" value="CAH4004217.1"/>
    <property type="molecule type" value="Genomic_DNA"/>
</dbReference>
<dbReference type="Pfam" id="PF06859">
    <property type="entry name" value="Bin3"/>
    <property type="match status" value="1"/>
</dbReference>
<evidence type="ECO:0000313" key="9">
    <source>
        <dbReference type="Proteomes" id="UP001152562"/>
    </source>
</evidence>
<dbReference type="GO" id="GO:0005737">
    <property type="term" value="C:cytoplasm"/>
    <property type="evidence" value="ECO:0007669"/>
    <property type="project" value="TreeGrafter"/>
</dbReference>
<evidence type="ECO:0000256" key="5">
    <source>
        <dbReference type="PROSITE-ProRule" id="PRU00848"/>
    </source>
</evidence>
<keyword evidence="3 6" id="KW-0808">Transferase</keyword>
<proteinExistence type="inferred from homology"/>
<dbReference type="Gene3D" id="3.40.50.150">
    <property type="entry name" value="Vaccinia Virus protein VP39"/>
    <property type="match status" value="1"/>
</dbReference>
<dbReference type="GO" id="GO:2000632">
    <property type="term" value="P:negative regulation of pre-miRNA processing"/>
    <property type="evidence" value="ECO:0007669"/>
    <property type="project" value="TreeGrafter"/>
</dbReference>
<dbReference type="Proteomes" id="UP001152562">
    <property type="component" value="Unassembled WGS sequence"/>
</dbReference>
<organism evidence="8 9">
    <name type="scientific">Pieris brassicae</name>
    <name type="common">White butterfly</name>
    <name type="synonym">Large white butterfly</name>
    <dbReference type="NCBI Taxonomy" id="7116"/>
    <lineage>
        <taxon>Eukaryota</taxon>
        <taxon>Metazoa</taxon>
        <taxon>Ecdysozoa</taxon>
        <taxon>Arthropoda</taxon>
        <taxon>Hexapoda</taxon>
        <taxon>Insecta</taxon>
        <taxon>Pterygota</taxon>
        <taxon>Neoptera</taxon>
        <taxon>Endopterygota</taxon>
        <taxon>Lepidoptera</taxon>
        <taxon>Glossata</taxon>
        <taxon>Ditrysia</taxon>
        <taxon>Papilionoidea</taxon>
        <taxon>Pieridae</taxon>
        <taxon>Pierinae</taxon>
        <taxon>Pieris</taxon>
    </lineage>
</organism>
<evidence type="ECO:0000256" key="4">
    <source>
        <dbReference type="ARBA" id="ARBA00022691"/>
    </source>
</evidence>
<dbReference type="GO" id="GO:0008173">
    <property type="term" value="F:RNA methyltransferase activity"/>
    <property type="evidence" value="ECO:0007669"/>
    <property type="project" value="UniProtKB-UniRule"/>
</dbReference>
<dbReference type="PANTHER" id="PTHR12315:SF1">
    <property type="entry name" value="RNA 5'-MONOPHOSPHATE METHYLTRANSFERASE"/>
    <property type="match status" value="1"/>
</dbReference>
<comment type="caution">
    <text evidence="8">The sequence shown here is derived from an EMBL/GenBank/DDBJ whole genome shotgun (WGS) entry which is preliminary data.</text>
</comment>
<dbReference type="GO" id="GO:0008171">
    <property type="term" value="F:O-methyltransferase activity"/>
    <property type="evidence" value="ECO:0007669"/>
    <property type="project" value="UniProtKB-UniRule"/>
</dbReference>
<dbReference type="SUPFAM" id="SSF53335">
    <property type="entry name" value="S-adenosyl-L-methionine-dependent methyltransferases"/>
    <property type="match status" value="1"/>
</dbReference>
<dbReference type="InterPro" id="IPR010675">
    <property type="entry name" value="Bin3_C"/>
</dbReference>
<evidence type="ECO:0000256" key="1">
    <source>
        <dbReference type="ARBA" id="ARBA00008361"/>
    </source>
</evidence>
<evidence type="ECO:0000313" key="8">
    <source>
        <dbReference type="EMBL" id="CAH4004217.1"/>
    </source>
</evidence>
<evidence type="ECO:0000256" key="2">
    <source>
        <dbReference type="ARBA" id="ARBA00022603"/>
    </source>
</evidence>